<feature type="transmembrane region" description="Helical" evidence="1">
    <location>
        <begin position="53"/>
        <end position="76"/>
    </location>
</feature>
<keyword evidence="1" id="KW-0472">Membrane</keyword>
<keyword evidence="1" id="KW-0812">Transmembrane</keyword>
<keyword evidence="3" id="KW-1185">Reference proteome</keyword>
<evidence type="ECO:0000313" key="2">
    <source>
        <dbReference type="EMBL" id="ATG72889.1"/>
    </source>
</evidence>
<proteinExistence type="predicted"/>
<evidence type="ECO:0000256" key="1">
    <source>
        <dbReference type="SAM" id="Phobius"/>
    </source>
</evidence>
<protein>
    <submittedName>
        <fullName evidence="2">Uncharacterized protein</fullName>
    </submittedName>
</protein>
<sequence>MKDYHITHHAAERYRERRCRHPLYITADLSRARPATKGKLRKARRWPRAGQRLLITPDGFAFVAAGAVIVTCFPLGG</sequence>
<dbReference type="KEGG" id="zdf:AN401_02630"/>
<name>A0A291HLB1_9GAMM</name>
<reference evidence="3" key="1">
    <citation type="submission" date="2015-09" db="EMBL/GenBank/DDBJ databases">
        <authorList>
            <person name="Shao Z."/>
            <person name="Wang L."/>
        </authorList>
    </citation>
    <scope>NUCLEOTIDE SEQUENCE [LARGE SCALE GENOMIC DNA]</scope>
    <source>
        <strain evidence="3">F13-1</strain>
    </source>
</reference>
<gene>
    <name evidence="2" type="ORF">AN401_02630</name>
</gene>
<dbReference type="EMBL" id="CP012621">
    <property type="protein sequence ID" value="ATG72889.1"/>
    <property type="molecule type" value="Genomic_DNA"/>
</dbReference>
<accession>A0A291HLB1</accession>
<dbReference type="RefSeq" id="WP_096778465.1">
    <property type="nucleotide sequence ID" value="NZ_CP012621.1"/>
</dbReference>
<keyword evidence="1" id="KW-1133">Transmembrane helix</keyword>
<dbReference type="Proteomes" id="UP000217763">
    <property type="component" value="Chromosome"/>
</dbReference>
<evidence type="ECO:0000313" key="3">
    <source>
        <dbReference type="Proteomes" id="UP000217763"/>
    </source>
</evidence>
<dbReference type="AlphaFoldDB" id="A0A291HLB1"/>
<organism evidence="2 3">
    <name type="scientific">Zobellella denitrificans</name>
    <dbReference type="NCBI Taxonomy" id="347534"/>
    <lineage>
        <taxon>Bacteria</taxon>
        <taxon>Pseudomonadati</taxon>
        <taxon>Pseudomonadota</taxon>
        <taxon>Gammaproteobacteria</taxon>
        <taxon>Aeromonadales</taxon>
        <taxon>Aeromonadaceae</taxon>
        <taxon>Zobellella</taxon>
    </lineage>
</organism>